<dbReference type="Proteomes" id="UP000649739">
    <property type="component" value="Unassembled WGS sequence"/>
</dbReference>
<keyword evidence="2" id="KW-1133">Transmembrane helix</keyword>
<keyword evidence="2" id="KW-0472">Membrane</keyword>
<dbReference type="InterPro" id="IPR035992">
    <property type="entry name" value="Ricin_B-like_lectins"/>
</dbReference>
<feature type="compositionally biased region" description="Pro residues" evidence="1">
    <location>
        <begin position="569"/>
        <end position="586"/>
    </location>
</feature>
<dbReference type="SUPFAM" id="SSF50370">
    <property type="entry name" value="Ricin B-like lectins"/>
    <property type="match status" value="2"/>
</dbReference>
<evidence type="ECO:0000313" key="4">
    <source>
        <dbReference type="EMBL" id="GGK05250.1"/>
    </source>
</evidence>
<accession>A0A8J3FCC0</accession>
<dbReference type="AlphaFoldDB" id="A0A8J3FCC0"/>
<evidence type="ECO:0000256" key="2">
    <source>
        <dbReference type="SAM" id="Phobius"/>
    </source>
</evidence>
<name>A0A8J3FCC0_9ACTN</name>
<dbReference type="PROSITE" id="PS50231">
    <property type="entry name" value="RICIN_B_LECTIN"/>
    <property type="match status" value="2"/>
</dbReference>
<feature type="transmembrane region" description="Helical" evidence="2">
    <location>
        <begin position="42"/>
        <end position="62"/>
    </location>
</feature>
<evidence type="ECO:0000313" key="5">
    <source>
        <dbReference type="Proteomes" id="UP000649739"/>
    </source>
</evidence>
<dbReference type="InterPro" id="IPR000772">
    <property type="entry name" value="Ricin_B_lectin"/>
</dbReference>
<dbReference type="CDD" id="cd00161">
    <property type="entry name" value="beta-trefoil_Ricin-like"/>
    <property type="match status" value="1"/>
</dbReference>
<evidence type="ECO:0000256" key="1">
    <source>
        <dbReference type="SAM" id="MobiDB-lite"/>
    </source>
</evidence>
<feature type="domain" description="Ricin B lectin" evidence="3">
    <location>
        <begin position="225"/>
        <end position="315"/>
    </location>
</feature>
<comment type="caution">
    <text evidence="4">The sequence shown here is derived from an EMBL/GenBank/DDBJ whole genome shotgun (WGS) entry which is preliminary data.</text>
</comment>
<proteinExistence type="predicted"/>
<reference evidence="4" key="2">
    <citation type="submission" date="2020-09" db="EMBL/GenBank/DDBJ databases">
        <authorList>
            <person name="Sun Q."/>
            <person name="Ohkuma M."/>
        </authorList>
    </citation>
    <scope>NUCLEOTIDE SEQUENCE</scope>
    <source>
        <strain evidence="4">JCM 3090</strain>
    </source>
</reference>
<evidence type="ECO:0000259" key="3">
    <source>
        <dbReference type="Pfam" id="PF00652"/>
    </source>
</evidence>
<dbReference type="Pfam" id="PF00652">
    <property type="entry name" value="Ricin_B_lectin"/>
    <property type="match status" value="1"/>
</dbReference>
<dbReference type="RefSeq" id="WP_189171632.1">
    <property type="nucleotide sequence ID" value="NZ_BMQB01000010.1"/>
</dbReference>
<keyword evidence="5" id="KW-1185">Reference proteome</keyword>
<reference evidence="4" key="1">
    <citation type="journal article" date="2014" name="Int. J. Syst. Evol. Microbiol.">
        <title>Complete genome sequence of Corynebacterium casei LMG S-19264T (=DSM 44701T), isolated from a smear-ripened cheese.</title>
        <authorList>
            <consortium name="US DOE Joint Genome Institute (JGI-PGF)"/>
            <person name="Walter F."/>
            <person name="Albersmeier A."/>
            <person name="Kalinowski J."/>
            <person name="Ruckert C."/>
        </authorList>
    </citation>
    <scope>NUCLEOTIDE SEQUENCE</scope>
    <source>
        <strain evidence="4">JCM 3090</strain>
    </source>
</reference>
<keyword evidence="2" id="KW-0812">Transmembrane</keyword>
<sequence>MTGRGRRTAVRPATPGRPPRPAAGAAGRGLFARLGAEDGGSLPMALLTVLAAVLISTLQLAVGLNQFRSTGHTVARQHALSAARAGLDVAASAIRAARTAAGDGDRTRLPCGPVSGGADDAGTYAVELVYHGDDAGAASATGPGLSCTDARSGPTTPTYAVLRAVGTSPGAAPVRRALRAVYPLTLVDATATPAPTPTWGPEGETSPHPRVITAWAPSGTGMDQVRCLDAGSSTPAVGTVVRFVTCDFTKPKVLGYKQFWYYRQDGTLGTVGSIQARRPLCLDGGAATAGTQLTLRACGTPAPAQQRWFHNNAANLELAADSGGTTALSGMCVNLSTPAASGGAAVLGTGGNCHSAAYNTRQTLGMSPVVGPGPAPAVAGDCTAEAGYPCVIGQLQNWGGPMRCADRFGGVVVHMECVSLPDPTQIRWNQLWRIPVPTGTDPIVAPLYTVDGAGKRYCMAVNNRYVAQEACDPAAPAADQKWTVRGNTGNRDTMYRITDKDGRCLTHPTDADPPRSAEQVYWWTYPIYNYKIRLDTCVTRATDPNRSDPYNFPPILGLQKWNAPFVLPTDPPDPTPPTPTAAPTPAPSASGSAPGLLPLRDLREEPAP</sequence>
<dbReference type="Gene3D" id="2.80.10.50">
    <property type="match status" value="1"/>
</dbReference>
<gene>
    <name evidence="4" type="ORF">GCM10010123_38860</name>
</gene>
<feature type="region of interest" description="Disordered" evidence="1">
    <location>
        <begin position="1"/>
        <end position="25"/>
    </location>
</feature>
<dbReference type="EMBL" id="BMQB01000010">
    <property type="protein sequence ID" value="GGK05250.1"/>
    <property type="molecule type" value="Genomic_DNA"/>
</dbReference>
<protein>
    <recommendedName>
        <fullName evidence="3">Ricin B lectin domain-containing protein</fullName>
    </recommendedName>
</protein>
<feature type="region of interest" description="Disordered" evidence="1">
    <location>
        <begin position="563"/>
        <end position="608"/>
    </location>
</feature>
<feature type="compositionally biased region" description="Low complexity" evidence="1">
    <location>
        <begin position="587"/>
        <end position="599"/>
    </location>
</feature>
<organism evidence="4 5">
    <name type="scientific">Pilimelia anulata</name>
    <dbReference type="NCBI Taxonomy" id="53371"/>
    <lineage>
        <taxon>Bacteria</taxon>
        <taxon>Bacillati</taxon>
        <taxon>Actinomycetota</taxon>
        <taxon>Actinomycetes</taxon>
        <taxon>Micromonosporales</taxon>
        <taxon>Micromonosporaceae</taxon>
        <taxon>Pilimelia</taxon>
    </lineage>
</organism>